<feature type="transmembrane region" description="Helical" evidence="6">
    <location>
        <begin position="336"/>
        <end position="353"/>
    </location>
</feature>
<keyword evidence="5 6" id="KW-0472">Membrane</keyword>
<dbReference type="InterPro" id="IPR026036">
    <property type="entry name" value="PucC"/>
</dbReference>
<keyword evidence="8" id="KW-1185">Reference proteome</keyword>
<dbReference type="Proteomes" id="UP000271624">
    <property type="component" value="Unassembled WGS sequence"/>
</dbReference>
<dbReference type="EMBL" id="RSCL01000009">
    <property type="protein sequence ID" value="RUT05123.1"/>
    <property type="molecule type" value="Genomic_DNA"/>
</dbReference>
<dbReference type="InterPro" id="IPR004896">
    <property type="entry name" value="PucC-rel"/>
</dbReference>
<feature type="transmembrane region" description="Helical" evidence="6">
    <location>
        <begin position="21"/>
        <end position="45"/>
    </location>
</feature>
<feature type="transmembrane region" description="Helical" evidence="6">
    <location>
        <begin position="428"/>
        <end position="449"/>
    </location>
</feature>
<feature type="transmembrane region" description="Helical" evidence="6">
    <location>
        <begin position="134"/>
        <end position="158"/>
    </location>
</feature>
<evidence type="ECO:0000313" key="8">
    <source>
        <dbReference type="Proteomes" id="UP000271624"/>
    </source>
</evidence>
<reference evidence="7" key="1">
    <citation type="submission" date="2018-12" db="EMBL/GenBank/DDBJ databases">
        <authorList>
            <person name="Will S."/>
            <person name="Neumann-Schaal M."/>
            <person name="Henke P."/>
        </authorList>
    </citation>
    <scope>NUCLEOTIDE SEQUENCE</scope>
    <source>
        <strain evidence="7">PCC 7102</strain>
    </source>
</reference>
<accession>A0A3S1B5A8</accession>
<evidence type="ECO:0000256" key="2">
    <source>
        <dbReference type="ARBA" id="ARBA00008412"/>
    </source>
</evidence>
<reference evidence="7" key="2">
    <citation type="journal article" date="2019" name="Genome Biol. Evol.">
        <title>Day and night: Metabolic profiles and evolutionary relationships of six axenic non-marine cyanobacteria.</title>
        <authorList>
            <person name="Will S.E."/>
            <person name="Henke P."/>
            <person name="Boedeker C."/>
            <person name="Huang S."/>
            <person name="Brinkmann H."/>
            <person name="Rohde M."/>
            <person name="Jarek M."/>
            <person name="Friedl T."/>
            <person name="Seufert S."/>
            <person name="Schumacher M."/>
            <person name="Overmann J."/>
            <person name="Neumann-Schaal M."/>
            <person name="Petersen J."/>
        </authorList>
    </citation>
    <scope>NUCLEOTIDE SEQUENCE [LARGE SCALE GENOMIC DNA]</scope>
    <source>
        <strain evidence="7">PCC 7102</strain>
    </source>
</reference>
<keyword evidence="3 6" id="KW-0812">Transmembrane</keyword>
<dbReference type="Gene3D" id="1.20.1250.20">
    <property type="entry name" value="MFS general substrate transporter like domains"/>
    <property type="match status" value="2"/>
</dbReference>
<feature type="transmembrane region" description="Helical" evidence="6">
    <location>
        <begin position="359"/>
        <end position="383"/>
    </location>
</feature>
<name>A0A3S1B5A8_9CYAN</name>
<dbReference type="AlphaFoldDB" id="A0A3S1B5A8"/>
<dbReference type="RefSeq" id="WP_127082374.1">
    <property type="nucleotide sequence ID" value="NZ_RSCL01000009.1"/>
</dbReference>
<protein>
    <submittedName>
        <fullName evidence="7">MFS transporter</fullName>
    </submittedName>
</protein>
<evidence type="ECO:0000256" key="6">
    <source>
        <dbReference type="SAM" id="Phobius"/>
    </source>
</evidence>
<comment type="subcellular location">
    <subcellularLocation>
        <location evidence="1">Membrane</location>
        <topology evidence="1">Multi-pass membrane protein</topology>
    </subcellularLocation>
</comment>
<comment type="similarity">
    <text evidence="2">Belongs to the PucC family.</text>
</comment>
<feature type="transmembrane region" description="Helical" evidence="6">
    <location>
        <begin position="395"/>
        <end position="416"/>
    </location>
</feature>
<dbReference type="InterPro" id="IPR036259">
    <property type="entry name" value="MFS_trans_sf"/>
</dbReference>
<gene>
    <name evidence="7" type="ORF">DSM106972_039440</name>
</gene>
<dbReference type="Pfam" id="PF03209">
    <property type="entry name" value="PUCC"/>
    <property type="match status" value="1"/>
</dbReference>
<evidence type="ECO:0000256" key="4">
    <source>
        <dbReference type="ARBA" id="ARBA00022989"/>
    </source>
</evidence>
<organism evidence="7 8">
    <name type="scientific">Dulcicalothrix desertica PCC 7102</name>
    <dbReference type="NCBI Taxonomy" id="232991"/>
    <lineage>
        <taxon>Bacteria</taxon>
        <taxon>Bacillati</taxon>
        <taxon>Cyanobacteriota</taxon>
        <taxon>Cyanophyceae</taxon>
        <taxon>Nostocales</taxon>
        <taxon>Calotrichaceae</taxon>
        <taxon>Dulcicalothrix</taxon>
    </lineage>
</organism>
<feature type="transmembrane region" description="Helical" evidence="6">
    <location>
        <begin position="212"/>
        <end position="231"/>
    </location>
</feature>
<evidence type="ECO:0000256" key="5">
    <source>
        <dbReference type="ARBA" id="ARBA00023136"/>
    </source>
</evidence>
<dbReference type="CDD" id="cd06176">
    <property type="entry name" value="MFS_BCD_PucC-like"/>
    <property type="match status" value="1"/>
</dbReference>
<dbReference type="PANTHER" id="PTHR23538">
    <property type="entry name" value="44.5 KD BACTERIOCHLOROPHYLL SYNTHASE SUBUNIT"/>
    <property type="match status" value="1"/>
</dbReference>
<dbReference type="OrthoDB" id="417677at2"/>
<feature type="transmembrane region" description="Helical" evidence="6">
    <location>
        <begin position="170"/>
        <end position="192"/>
    </location>
</feature>
<feature type="transmembrane region" description="Helical" evidence="6">
    <location>
        <begin position="57"/>
        <end position="77"/>
    </location>
</feature>
<proteinExistence type="inferred from homology"/>
<feature type="transmembrane region" description="Helical" evidence="6">
    <location>
        <begin position="93"/>
        <end position="114"/>
    </location>
</feature>
<keyword evidence="4 6" id="KW-1133">Transmembrane helix</keyword>
<sequence length="474" mass="50740">MASGNLSSSQSDAHSLPKVDILTMFRLGFFQMALGIMSVLTLGVLNRIMIDELKVPAFITALAIAMHQFVAPVRILFGQISDSKPFLGHHRTGYIWLGAALFTSSAFLAVQVVWQVGNSLEKGAWTSQTTMWVALLGLVFAIYGVALSASSTPFTALLVDISDEDNRSKIVGIVWSMLMVGIIIGAITSSGLLRQIQLNAPIEVIQTQVNRLFTIIPLVAFLLCLIGTVGVEKKYSRMSTRSTPSVREDKITLGHALTILTASRQTGIFFTFLLVMTISLFMQDAVMEPYGGEVFKMTIAETTKLNAFFGTGTLLGLGLTGILIAPRIGKKTTTKLGCIGVAICFILLIFAGVTANPKVLQLCLVLFGFASGVTTTGALSLMLDLTATEAAGTFVGAWGLAQAMSRALATVSGGAVLNFGKYLFNTPLMSYGLVFTVQAVGMIVALSFLARVNVSEFQRDAKGTMVSILEQELD</sequence>
<comment type="caution">
    <text evidence="7">The sequence shown here is derived from an EMBL/GenBank/DDBJ whole genome shotgun (WGS) entry which is preliminary data.</text>
</comment>
<dbReference type="PANTHER" id="PTHR23538:SF1">
    <property type="entry name" value="44.5 KD BACTERIOCHLOROPHYLL SYNTHASE SUBUNIT"/>
    <property type="match status" value="1"/>
</dbReference>
<evidence type="ECO:0000313" key="7">
    <source>
        <dbReference type="EMBL" id="RUT05123.1"/>
    </source>
</evidence>
<dbReference type="PIRSF" id="PIRSF016565">
    <property type="entry name" value="PucC"/>
    <property type="match status" value="1"/>
</dbReference>
<dbReference type="SUPFAM" id="SSF103473">
    <property type="entry name" value="MFS general substrate transporter"/>
    <property type="match status" value="1"/>
</dbReference>
<evidence type="ECO:0000256" key="1">
    <source>
        <dbReference type="ARBA" id="ARBA00004141"/>
    </source>
</evidence>
<evidence type="ECO:0000256" key="3">
    <source>
        <dbReference type="ARBA" id="ARBA00022692"/>
    </source>
</evidence>
<feature type="transmembrane region" description="Helical" evidence="6">
    <location>
        <begin position="267"/>
        <end position="287"/>
    </location>
</feature>
<dbReference type="GO" id="GO:0016020">
    <property type="term" value="C:membrane"/>
    <property type="evidence" value="ECO:0007669"/>
    <property type="project" value="UniProtKB-SubCell"/>
</dbReference>
<feature type="transmembrane region" description="Helical" evidence="6">
    <location>
        <begin position="307"/>
        <end position="324"/>
    </location>
</feature>